<feature type="transmembrane region" description="Helical" evidence="1">
    <location>
        <begin position="683"/>
        <end position="704"/>
    </location>
</feature>
<evidence type="ECO:0000313" key="3">
    <source>
        <dbReference type="Proteomes" id="UP000095284"/>
    </source>
</evidence>
<dbReference type="Pfam" id="PF10318">
    <property type="entry name" value="7TM_GPCR_Srh"/>
    <property type="match status" value="4"/>
</dbReference>
<feature type="transmembrane region" description="Helical" evidence="1">
    <location>
        <begin position="324"/>
        <end position="348"/>
    </location>
</feature>
<dbReference type="WBParaSite" id="BXY_0908000.1">
    <property type="protein sequence ID" value="BXY_0908000.1"/>
    <property type="gene ID" value="BXY_0908000"/>
</dbReference>
<feature type="transmembrane region" description="Helical" evidence="1">
    <location>
        <begin position="621"/>
        <end position="643"/>
    </location>
</feature>
<keyword evidence="1" id="KW-0812">Transmembrane</keyword>
<evidence type="ECO:0000256" key="2">
    <source>
        <dbReference type="SAM" id="SignalP"/>
    </source>
</evidence>
<evidence type="ECO:0000256" key="1">
    <source>
        <dbReference type="SAM" id="Phobius"/>
    </source>
</evidence>
<dbReference type="PANTHER" id="PTHR22941:SF26">
    <property type="entry name" value="SERPENTINE RECEPTOR, CLASS H"/>
    <property type="match status" value="1"/>
</dbReference>
<feature type="transmembrane region" description="Helical" evidence="1">
    <location>
        <begin position="368"/>
        <end position="387"/>
    </location>
</feature>
<feature type="transmembrane region" description="Helical" evidence="1">
    <location>
        <begin position="1009"/>
        <end position="1029"/>
    </location>
</feature>
<dbReference type="InterPro" id="IPR019422">
    <property type="entry name" value="7TM_GPCR_serpentine_rcpt_Srh"/>
</dbReference>
<feature type="transmembrane region" description="Helical" evidence="1">
    <location>
        <begin position="41"/>
        <end position="64"/>
    </location>
</feature>
<feature type="transmembrane region" description="Helical" evidence="1">
    <location>
        <begin position="968"/>
        <end position="988"/>
    </location>
</feature>
<sequence>MCIVLTAILCISRHVYGRDVEMGVLLDQSEFPSTAMEEFYHLFEYTAFAITTVVVIFTMTVIVMSNTKGISNYRWYLIHTLLWSLFFDGMGTFIGAVTLFPVPCYYGVNLAGTTSDATQTAYFFIGVSAILGKLCSLLFQFEHRYYQTQSSTSRYHRMCSHIQGFMQIVVRFCLIILAMALVLIPFALFFPNQEEQRALLRSLDPVVASLIDQHPSLLCITAGTDYIPVLLTICISSSPFLRLTPTVSPFTLTTAFFLHIFCSKAGDVEMGVLLNESELPTPYFVQFYHRFEYTAFGISVVVVLSTMAVIVFSSTKGISKYRWYLIHTLFWSFFFDAMGTFIGAVTLFPVPCYYGVNAAGNTDKVTQTVYFFNGVAAVIGKICSMLFQFEHRYHQTQPYDSSYRIMCSRVQGYMEIVVRFFVTVGVMISVMVPYATFFPDQEEEKALLISMDPEIEKIFDQHPGMLYCKAGDVEMGVLLDESELPTPDFVQFYHRFEYTAFGISAAVVLSTMAVIVFSKTKGISKYRWYLIHTLLWSFFFDAMGTFIGAVTLFPVPCYYGVNAAGNTDKVTQTVYFFVGVAAVIGKICSLLFQFEHRYYQTQSAHSSYRYMCSRVQGFLEILVRFFLTVVFMIIVMVPFALFFPDQEEEKALLISMDPVIAKIFDQHPGTLCFSSGTDVSTVLLPPTIIVAIIPFVCCLTLYIIYTSIRTQFSANTQRLQMMLFWSLVAQMGAFFVLLIVPLLFFIGASLLGTRWNAHPMGVLLDESELPSPTLLFYYKIYENVAFSITFIMVVVTMSVMLLSTTRAISKYRWFLIHELAWSLFFDAMGSLIGAVTLFPLPCYFGVNISNKLTGTQQIIYFFVGINSLLGKSCSILFQFEYRFLNTLAVTSSIRRFLEKPRQGREIMVRGTIMLTLSVVIFTPIILFLPDQDAQREFIASLDPYVAQLFVQHPDMVCFTTGTNPRKSLIVGFLAISVAPFIGVFFLTVMRSSMRRQSWSANTRRLQMMLFRSLVFQLIAFTLFMVIGHSKRDASVYAYL</sequence>
<feature type="chain" id="PRO_5009305599" evidence="2">
    <location>
        <begin position="18"/>
        <end position="1039"/>
    </location>
</feature>
<feature type="transmembrane region" description="Helical" evidence="1">
    <location>
        <begin position="573"/>
        <end position="592"/>
    </location>
</feature>
<feature type="transmembrane region" description="Helical" evidence="1">
    <location>
        <begin position="498"/>
        <end position="517"/>
    </location>
</feature>
<dbReference type="PANTHER" id="PTHR22941">
    <property type="entry name" value="SERPENTINE RECEPTOR"/>
    <property type="match status" value="1"/>
</dbReference>
<evidence type="ECO:0000313" key="4">
    <source>
        <dbReference type="WBParaSite" id="BXY_0908000.1"/>
    </source>
</evidence>
<dbReference type="InterPro" id="IPR053220">
    <property type="entry name" value="Nematode_rcpt-like_serp_H"/>
</dbReference>
<feature type="transmembrane region" description="Helical" evidence="1">
    <location>
        <begin position="784"/>
        <end position="802"/>
    </location>
</feature>
<feature type="transmembrane region" description="Helical" evidence="1">
    <location>
        <begin position="416"/>
        <end position="437"/>
    </location>
</feature>
<feature type="transmembrane region" description="Helical" evidence="1">
    <location>
        <begin position="529"/>
        <end position="553"/>
    </location>
</feature>
<keyword evidence="1" id="KW-0472">Membrane</keyword>
<feature type="signal peptide" evidence="2">
    <location>
        <begin position="1"/>
        <end position="17"/>
    </location>
</feature>
<feature type="transmembrane region" description="Helical" evidence="1">
    <location>
        <begin position="858"/>
        <end position="877"/>
    </location>
</feature>
<dbReference type="Proteomes" id="UP000095284">
    <property type="component" value="Unplaced"/>
</dbReference>
<keyword evidence="1" id="KW-1133">Transmembrane helix</keyword>
<dbReference type="AlphaFoldDB" id="A0A1I7S7T7"/>
<reference evidence="4" key="1">
    <citation type="submission" date="2016-11" db="UniProtKB">
        <authorList>
            <consortium name="WormBaseParasite"/>
        </authorList>
    </citation>
    <scope>IDENTIFICATION</scope>
</reference>
<accession>A0A1I7S7T7</accession>
<feature type="transmembrane region" description="Helical" evidence="1">
    <location>
        <begin position="823"/>
        <end position="846"/>
    </location>
</feature>
<organism evidence="3 4">
    <name type="scientific">Bursaphelenchus xylophilus</name>
    <name type="common">Pinewood nematode worm</name>
    <name type="synonym">Aphelenchoides xylophilus</name>
    <dbReference type="NCBI Taxonomy" id="6326"/>
    <lineage>
        <taxon>Eukaryota</taxon>
        <taxon>Metazoa</taxon>
        <taxon>Ecdysozoa</taxon>
        <taxon>Nematoda</taxon>
        <taxon>Chromadorea</taxon>
        <taxon>Rhabditida</taxon>
        <taxon>Tylenchina</taxon>
        <taxon>Tylenchomorpha</taxon>
        <taxon>Aphelenchoidea</taxon>
        <taxon>Aphelenchoididae</taxon>
        <taxon>Bursaphelenchus</taxon>
    </lineage>
</organism>
<protein>
    <submittedName>
        <fullName evidence="4">G protein-coupled receptor</fullName>
    </submittedName>
</protein>
<feature type="transmembrane region" description="Helical" evidence="1">
    <location>
        <begin position="293"/>
        <end position="312"/>
    </location>
</feature>
<feature type="transmembrane region" description="Helical" evidence="1">
    <location>
        <begin position="76"/>
        <end position="100"/>
    </location>
</feature>
<feature type="transmembrane region" description="Helical" evidence="1">
    <location>
        <begin position="162"/>
        <end position="190"/>
    </location>
</feature>
<feature type="transmembrane region" description="Helical" evidence="1">
    <location>
        <begin position="906"/>
        <end position="928"/>
    </location>
</feature>
<name>A0A1I7S7T7_BURXY</name>
<keyword evidence="2" id="KW-0732">Signal</keyword>
<feature type="transmembrane region" description="Helical" evidence="1">
    <location>
        <begin position="120"/>
        <end position="141"/>
    </location>
</feature>
<feature type="transmembrane region" description="Helical" evidence="1">
    <location>
        <begin position="724"/>
        <end position="751"/>
    </location>
</feature>
<proteinExistence type="predicted"/>